<feature type="transmembrane region" description="Helical" evidence="8">
    <location>
        <begin position="155"/>
        <end position="176"/>
    </location>
</feature>
<evidence type="ECO:0000256" key="4">
    <source>
        <dbReference type="ARBA" id="ARBA00022475"/>
    </source>
</evidence>
<evidence type="ECO:0000256" key="3">
    <source>
        <dbReference type="ARBA" id="ARBA00022448"/>
    </source>
</evidence>
<evidence type="ECO:0000256" key="5">
    <source>
        <dbReference type="ARBA" id="ARBA00022692"/>
    </source>
</evidence>
<evidence type="ECO:0000259" key="9">
    <source>
        <dbReference type="PROSITE" id="PS50850"/>
    </source>
</evidence>
<dbReference type="KEGG" id="rsin:B6N60_02559"/>
<keyword evidence="3" id="KW-0813">Transport</keyword>
<dbReference type="PROSITE" id="PS00216">
    <property type="entry name" value="SUGAR_TRANSPORT_1"/>
    <property type="match status" value="1"/>
</dbReference>
<dbReference type="InterPro" id="IPR020846">
    <property type="entry name" value="MFS_dom"/>
</dbReference>
<keyword evidence="7 8" id="KW-0472">Membrane</keyword>
<accession>A0A975Y552</accession>
<sequence>MNRNFWITALIAFINSLSVTILIPIIYLYGKKFGLSDLQTSLLFSMYAIAQFFATPVIGKLSDRFGRKPLLIISLAGTVIANLIAGTATTASLVFLGRFLDGITGGNLSVAQAIISDITGPKDRAQAFGIFGAAMGLGFVLGPVTSLLAQKVSLGTAFLVSAAVALIALILTVVFLPETLPTPVAQTGNIFDLGLENLVKGLTKPGVGILLLINFCTGTTFTMFTYAFQPYFINVLQQSSESLTLLFLGFGTMAVIMQTWGVSVLKTKISVVKIMFLGLFFRSLSFVLMPVIPNISYFVIISILFSIFNSLVQPMISTLLSLNAQPQEQGMVMGLNASYLSISNGIGPVIAGVIVQQSHPITYGYPLYLAGILTFAVLFWAVKARNNYTPEVKSV</sequence>
<feature type="transmembrane region" description="Helical" evidence="8">
    <location>
        <begin position="128"/>
        <end position="149"/>
    </location>
</feature>
<dbReference type="CDD" id="cd17330">
    <property type="entry name" value="MFS_SLC46_TetA_like"/>
    <property type="match status" value="1"/>
</dbReference>
<dbReference type="Proteomes" id="UP000683511">
    <property type="component" value="Chromosome"/>
</dbReference>
<dbReference type="InterPro" id="IPR001958">
    <property type="entry name" value="Tet-R_TetA/multi-R_MdtG-like"/>
</dbReference>
<feature type="transmembrane region" description="Helical" evidence="8">
    <location>
        <begin position="41"/>
        <end position="59"/>
    </location>
</feature>
<gene>
    <name evidence="10" type="ORF">B6N60_02559</name>
</gene>
<dbReference type="InterPro" id="IPR005829">
    <property type="entry name" value="Sugar_transporter_CS"/>
</dbReference>
<dbReference type="Gene3D" id="1.20.1250.20">
    <property type="entry name" value="MFS general substrate transporter like domains"/>
    <property type="match status" value="1"/>
</dbReference>
<dbReference type="PANTHER" id="PTHR43414">
    <property type="entry name" value="MULTIDRUG RESISTANCE PROTEIN MDTG"/>
    <property type="match status" value="1"/>
</dbReference>
<evidence type="ECO:0000313" key="11">
    <source>
        <dbReference type="Proteomes" id="UP000683511"/>
    </source>
</evidence>
<feature type="transmembrane region" description="Helical" evidence="8">
    <location>
        <begin position="361"/>
        <end position="382"/>
    </location>
</feature>
<keyword evidence="5 8" id="KW-0812">Transmembrane</keyword>
<keyword evidence="11" id="KW-1185">Reference proteome</keyword>
<dbReference type="GO" id="GO:0005886">
    <property type="term" value="C:plasma membrane"/>
    <property type="evidence" value="ECO:0007669"/>
    <property type="project" value="UniProtKB-SubCell"/>
</dbReference>
<keyword evidence="4" id="KW-1003">Cell membrane</keyword>
<dbReference type="SUPFAM" id="SSF103473">
    <property type="entry name" value="MFS general substrate transporter"/>
    <property type="match status" value="1"/>
</dbReference>
<keyword evidence="6 8" id="KW-1133">Transmembrane helix</keyword>
<dbReference type="InterPro" id="IPR036259">
    <property type="entry name" value="MFS_trans_sf"/>
</dbReference>
<dbReference type="EMBL" id="CP021056">
    <property type="protein sequence ID" value="QXE23863.1"/>
    <property type="molecule type" value="Genomic_DNA"/>
</dbReference>
<comment type="subcellular location">
    <subcellularLocation>
        <location evidence="1">Cell membrane</location>
        <topology evidence="1">Multi-pass membrane protein</topology>
    </subcellularLocation>
</comment>
<dbReference type="RefSeq" id="WP_190606810.1">
    <property type="nucleotide sequence ID" value="NZ_CP021056.1"/>
</dbReference>
<reference evidence="10" key="1">
    <citation type="submission" date="2017-04" db="EMBL/GenBank/DDBJ databases">
        <title>Genome deletions in a multicellular cyanobacterial endosymbiont for morphological adaptation in marine diatoms.</title>
        <authorList>
            <person name="Wang Y."/>
            <person name="Gao H."/>
            <person name="Li R."/>
            <person name="Xu X."/>
        </authorList>
    </citation>
    <scope>NUCLEOTIDE SEQUENCE</scope>
    <source>
        <strain evidence="10">FACHB 800</strain>
    </source>
</reference>
<dbReference type="PROSITE" id="PS50850">
    <property type="entry name" value="MFS"/>
    <property type="match status" value="1"/>
</dbReference>
<comment type="similarity">
    <text evidence="2">Belongs to the major facilitator superfamily. TCR/Tet family.</text>
</comment>
<dbReference type="GO" id="GO:0022857">
    <property type="term" value="F:transmembrane transporter activity"/>
    <property type="evidence" value="ECO:0007669"/>
    <property type="project" value="InterPro"/>
</dbReference>
<dbReference type="InterPro" id="IPR011701">
    <property type="entry name" value="MFS"/>
</dbReference>
<dbReference type="PRINTS" id="PR01035">
    <property type="entry name" value="TCRTETA"/>
</dbReference>
<organism evidence="10 11">
    <name type="scientific">Richelia sinica FACHB-800</name>
    <dbReference type="NCBI Taxonomy" id="1357546"/>
    <lineage>
        <taxon>Bacteria</taxon>
        <taxon>Bacillati</taxon>
        <taxon>Cyanobacteriota</taxon>
        <taxon>Cyanophyceae</taxon>
        <taxon>Nostocales</taxon>
        <taxon>Nostocaceae</taxon>
        <taxon>Richelia</taxon>
    </lineage>
</organism>
<proteinExistence type="inferred from homology"/>
<feature type="transmembrane region" description="Helical" evidence="8">
    <location>
        <begin position="334"/>
        <end position="355"/>
    </location>
</feature>
<evidence type="ECO:0000256" key="1">
    <source>
        <dbReference type="ARBA" id="ARBA00004651"/>
    </source>
</evidence>
<name>A0A975Y552_9NOST</name>
<evidence type="ECO:0000313" key="10">
    <source>
        <dbReference type="EMBL" id="QXE23863.1"/>
    </source>
</evidence>
<feature type="domain" description="Major facilitator superfamily (MFS) profile" evidence="9">
    <location>
        <begin position="4"/>
        <end position="388"/>
    </location>
</feature>
<feature type="transmembrane region" description="Helical" evidence="8">
    <location>
        <begin position="71"/>
        <end position="96"/>
    </location>
</feature>
<feature type="transmembrane region" description="Helical" evidence="8">
    <location>
        <begin position="6"/>
        <end position="29"/>
    </location>
</feature>
<dbReference type="Pfam" id="PF07690">
    <property type="entry name" value="MFS_1"/>
    <property type="match status" value="2"/>
</dbReference>
<feature type="transmembrane region" description="Helical" evidence="8">
    <location>
        <begin position="243"/>
        <end position="262"/>
    </location>
</feature>
<feature type="transmembrane region" description="Helical" evidence="8">
    <location>
        <begin position="207"/>
        <end position="228"/>
    </location>
</feature>
<evidence type="ECO:0000256" key="8">
    <source>
        <dbReference type="SAM" id="Phobius"/>
    </source>
</evidence>
<dbReference type="PANTHER" id="PTHR43414:SF6">
    <property type="entry name" value="MULTIDRUG RESISTANCE PROTEIN MDTG"/>
    <property type="match status" value="1"/>
</dbReference>
<evidence type="ECO:0000256" key="7">
    <source>
        <dbReference type="ARBA" id="ARBA00023136"/>
    </source>
</evidence>
<evidence type="ECO:0000256" key="6">
    <source>
        <dbReference type="ARBA" id="ARBA00022989"/>
    </source>
</evidence>
<protein>
    <submittedName>
        <fullName evidence="10">Major facilitator superfamily MFS_1</fullName>
    </submittedName>
</protein>
<dbReference type="AlphaFoldDB" id="A0A975Y552"/>
<evidence type="ECO:0000256" key="2">
    <source>
        <dbReference type="ARBA" id="ARBA00007520"/>
    </source>
</evidence>